<name>A0ABZ2XIX9_9RHOO</name>
<organism evidence="2 3">
    <name type="scientific">Azonexus hydrophilus</name>
    <dbReference type="NCBI Taxonomy" id="418702"/>
    <lineage>
        <taxon>Bacteria</taxon>
        <taxon>Pseudomonadati</taxon>
        <taxon>Pseudomonadota</taxon>
        <taxon>Betaproteobacteria</taxon>
        <taxon>Rhodocyclales</taxon>
        <taxon>Azonexaceae</taxon>
        <taxon>Azonexus</taxon>
    </lineage>
</organism>
<protein>
    <recommendedName>
        <fullName evidence="4">Secretin/TonB short N-terminal domain-containing protein</fullName>
    </recommendedName>
</protein>
<dbReference type="Proteomes" id="UP001479520">
    <property type="component" value="Chromosome"/>
</dbReference>
<keyword evidence="3" id="KW-1185">Reference proteome</keyword>
<gene>
    <name evidence="2" type="ORF">AADV58_14950</name>
</gene>
<evidence type="ECO:0008006" key="4">
    <source>
        <dbReference type="Google" id="ProtNLM"/>
    </source>
</evidence>
<evidence type="ECO:0000256" key="1">
    <source>
        <dbReference type="SAM" id="MobiDB-lite"/>
    </source>
</evidence>
<dbReference type="EMBL" id="CP151406">
    <property type="protein sequence ID" value="WZJ21231.1"/>
    <property type="molecule type" value="Genomic_DNA"/>
</dbReference>
<reference evidence="2 3" key="1">
    <citation type="submission" date="2024-04" db="EMBL/GenBank/DDBJ databases">
        <title>Dissimilatory iodate-reducing microorganisms contribute to the enrichment of iodine in groundwater.</title>
        <authorList>
            <person name="Jiang Z."/>
        </authorList>
    </citation>
    <scope>NUCLEOTIDE SEQUENCE [LARGE SCALE GENOMIC DNA]</scope>
    <source>
        <strain evidence="2 3">NCP973</strain>
    </source>
</reference>
<feature type="region of interest" description="Disordered" evidence="1">
    <location>
        <begin position="60"/>
        <end position="99"/>
    </location>
</feature>
<sequence length="206" mass="21813">MNDPRCFKESSGDCFFGVGKALALSLFLHLLVYFGLDFPRPQQPEGSGKLSAVLGHQSKRLPQHAADTAPQARVPGRAPVPVDKAPTGRPDVRGHAQSGPAEIERGLQAIPAGEELSAYRLALGRAFGNLLDEALRSAVPPGELIFHIDYQSGLAPPSLRLSGVLDPVIAARLLAAMSGAVATTPLPVAWQSGRYQLELRARIVGA</sequence>
<dbReference type="RefSeq" id="WP_341743574.1">
    <property type="nucleotide sequence ID" value="NZ_CP151406.1"/>
</dbReference>
<evidence type="ECO:0000313" key="3">
    <source>
        <dbReference type="Proteomes" id="UP001479520"/>
    </source>
</evidence>
<proteinExistence type="predicted"/>
<evidence type="ECO:0000313" key="2">
    <source>
        <dbReference type="EMBL" id="WZJ21231.1"/>
    </source>
</evidence>
<accession>A0ABZ2XIX9</accession>